<dbReference type="OrthoDB" id="4329446at2759"/>
<feature type="region of interest" description="Disordered" evidence="2">
    <location>
        <begin position="520"/>
        <end position="547"/>
    </location>
</feature>
<feature type="compositionally biased region" description="Acidic residues" evidence="2">
    <location>
        <begin position="47"/>
        <end position="61"/>
    </location>
</feature>
<feature type="compositionally biased region" description="Basic and acidic residues" evidence="2">
    <location>
        <begin position="153"/>
        <end position="173"/>
    </location>
</feature>
<proteinExistence type="predicted"/>
<dbReference type="EMBL" id="MLKD01000006">
    <property type="protein sequence ID" value="OQE25574.1"/>
    <property type="molecule type" value="Genomic_DNA"/>
</dbReference>
<protein>
    <submittedName>
        <fullName evidence="3">Uncharacterized protein</fullName>
    </submittedName>
</protein>
<dbReference type="Proteomes" id="UP000191285">
    <property type="component" value="Unassembled WGS sequence"/>
</dbReference>
<feature type="compositionally biased region" description="Low complexity" evidence="2">
    <location>
        <begin position="13"/>
        <end position="37"/>
    </location>
</feature>
<evidence type="ECO:0000313" key="3">
    <source>
        <dbReference type="EMBL" id="OQE25574.1"/>
    </source>
</evidence>
<keyword evidence="4" id="KW-1185">Reference proteome</keyword>
<dbReference type="STRING" id="303698.A0A1V6THT6"/>
<keyword evidence="1" id="KW-0175">Coiled coil</keyword>
<name>A0A1V6THT6_9EURO</name>
<comment type="caution">
    <text evidence="3">The sequence shown here is derived from an EMBL/GenBank/DDBJ whole genome shotgun (WGS) entry which is preliminary data.</text>
</comment>
<feature type="compositionally biased region" description="Basic and acidic residues" evidence="2">
    <location>
        <begin position="120"/>
        <end position="141"/>
    </location>
</feature>
<evidence type="ECO:0000256" key="2">
    <source>
        <dbReference type="SAM" id="MobiDB-lite"/>
    </source>
</evidence>
<feature type="region of interest" description="Disordered" evidence="2">
    <location>
        <begin position="1"/>
        <end position="177"/>
    </location>
</feature>
<gene>
    <name evidence="3" type="ORF">PENSTE_c006G03605</name>
</gene>
<feature type="coiled-coil region" evidence="1">
    <location>
        <begin position="242"/>
        <end position="269"/>
    </location>
</feature>
<sequence length="547" mass="62074">MFDRFRRFASRNESGSSSSQPTTGSTQPTSISSGQSQSKKKSKEEEIVAEDFENIDTEDAPDVQQESGSKRKASLTPDTEAQSPHKRFVETFEDSSEAPEEVRSPKSEKKRRKKSHHKSSPKDPTERKHLYVEDLDVERSYVNDLVPPPPAPKPERPKRWKHRGDEPLTDPHRLPKGWTTLEPDLDEFDLDAQIQRCHERLEDNIMPHIFQKRLEGLMVLKDEELELMKGRPAGLDLQVYKRLDLLEKIKKHNEEKDDYINQLANIEALIEAYGSGELTLTGLATYWSDGQQLCQPRPFDWDECEAFQRKHGPHQGFWVECENVGEPDTQLSSVFARATPIMRTVPTMAIALRLPGRTMWTELRFIYDTGASCMSLWSDDIDTLATPLKTIPGEVIQPLVIGQRASVVASGAQQVLPVVELEVTLLDHKDRRMCPWERIPAVVQTGRYIPGRCERLDGPWTRSRFYGATVPDSSFSMHIATDKTSLSVKRIDPAHIVPMVWPVYTGFNPAPFTLGKTLPAVSPRSSPEEAPVPKWEKAKQQAQKLLP</sequence>
<feature type="compositionally biased region" description="Basic residues" evidence="2">
    <location>
        <begin position="108"/>
        <end position="119"/>
    </location>
</feature>
<evidence type="ECO:0000256" key="1">
    <source>
        <dbReference type="SAM" id="Coils"/>
    </source>
</evidence>
<accession>A0A1V6THT6</accession>
<dbReference type="AlphaFoldDB" id="A0A1V6THT6"/>
<reference evidence="4" key="1">
    <citation type="journal article" date="2017" name="Nat. Microbiol.">
        <title>Global analysis of biosynthetic gene clusters reveals vast potential of secondary metabolite production in Penicillium species.</title>
        <authorList>
            <person name="Nielsen J.C."/>
            <person name="Grijseels S."/>
            <person name="Prigent S."/>
            <person name="Ji B."/>
            <person name="Dainat J."/>
            <person name="Nielsen K.F."/>
            <person name="Frisvad J.C."/>
            <person name="Workman M."/>
            <person name="Nielsen J."/>
        </authorList>
    </citation>
    <scope>NUCLEOTIDE SEQUENCE [LARGE SCALE GENOMIC DNA]</scope>
    <source>
        <strain evidence="4">IBT 24891</strain>
    </source>
</reference>
<organism evidence="3 4">
    <name type="scientific">Penicillium steckii</name>
    <dbReference type="NCBI Taxonomy" id="303698"/>
    <lineage>
        <taxon>Eukaryota</taxon>
        <taxon>Fungi</taxon>
        <taxon>Dikarya</taxon>
        <taxon>Ascomycota</taxon>
        <taxon>Pezizomycotina</taxon>
        <taxon>Eurotiomycetes</taxon>
        <taxon>Eurotiomycetidae</taxon>
        <taxon>Eurotiales</taxon>
        <taxon>Aspergillaceae</taxon>
        <taxon>Penicillium</taxon>
    </lineage>
</organism>
<evidence type="ECO:0000313" key="4">
    <source>
        <dbReference type="Proteomes" id="UP000191285"/>
    </source>
</evidence>